<organism evidence="12 13">
    <name type="scientific">Neisseria elongata</name>
    <dbReference type="NCBI Taxonomy" id="495"/>
    <lineage>
        <taxon>Bacteria</taxon>
        <taxon>Pseudomonadati</taxon>
        <taxon>Pseudomonadota</taxon>
        <taxon>Betaproteobacteria</taxon>
        <taxon>Neisseriales</taxon>
        <taxon>Neisseriaceae</taxon>
        <taxon>Neisseria</taxon>
    </lineage>
</organism>
<evidence type="ECO:0000256" key="3">
    <source>
        <dbReference type="ARBA" id="ARBA00022475"/>
    </source>
</evidence>
<dbReference type="GO" id="GO:0033281">
    <property type="term" value="C:TAT protein transport complex"/>
    <property type="evidence" value="ECO:0007669"/>
    <property type="project" value="UniProtKB-UniRule"/>
</dbReference>
<protein>
    <recommendedName>
        <fullName evidence="10">Sec-independent protein translocase protein TatB</fullName>
    </recommendedName>
</protein>
<comment type="subcellular location">
    <subcellularLocation>
        <location evidence="10">Cell membrane</location>
        <topology evidence="10">Single-pass membrane protein</topology>
    </subcellularLocation>
    <subcellularLocation>
        <location evidence="1">Membrane</location>
        <topology evidence="1">Single-pass membrane protein</topology>
    </subcellularLocation>
</comment>
<dbReference type="EMBL" id="UGQW01000002">
    <property type="protein sequence ID" value="STZ67931.1"/>
    <property type="molecule type" value="Genomic_DNA"/>
</dbReference>
<dbReference type="GO" id="GO:0008320">
    <property type="term" value="F:protein transmembrane transporter activity"/>
    <property type="evidence" value="ECO:0007669"/>
    <property type="project" value="UniProtKB-UniRule"/>
</dbReference>
<keyword evidence="6 10" id="KW-0653">Protein transport</keyword>
<evidence type="ECO:0000313" key="12">
    <source>
        <dbReference type="EMBL" id="STZ67931.1"/>
    </source>
</evidence>
<evidence type="ECO:0000256" key="1">
    <source>
        <dbReference type="ARBA" id="ARBA00004167"/>
    </source>
</evidence>
<keyword evidence="2 10" id="KW-0813">Transport</keyword>
<dbReference type="GO" id="GO:0043953">
    <property type="term" value="P:protein transport by the Tat complex"/>
    <property type="evidence" value="ECO:0007669"/>
    <property type="project" value="UniProtKB-UniRule"/>
</dbReference>
<dbReference type="InterPro" id="IPR018448">
    <property type="entry name" value="TatB"/>
</dbReference>
<dbReference type="NCBIfam" id="TIGR01410">
    <property type="entry name" value="tatB"/>
    <property type="match status" value="1"/>
</dbReference>
<dbReference type="PANTHER" id="PTHR33162">
    <property type="entry name" value="SEC-INDEPENDENT PROTEIN TRANSLOCASE PROTEIN TATA, CHLOROPLASTIC"/>
    <property type="match status" value="1"/>
</dbReference>
<dbReference type="InterPro" id="IPR003369">
    <property type="entry name" value="TatA/B/E"/>
</dbReference>
<dbReference type="PANTHER" id="PTHR33162:SF1">
    <property type="entry name" value="SEC-INDEPENDENT PROTEIN TRANSLOCASE PROTEIN TATA, CHLOROPLASTIC"/>
    <property type="match status" value="1"/>
</dbReference>
<evidence type="ECO:0000256" key="6">
    <source>
        <dbReference type="ARBA" id="ARBA00022927"/>
    </source>
</evidence>
<keyword evidence="3 10" id="KW-1003">Cell membrane</keyword>
<keyword evidence="5 10" id="KW-0812">Transmembrane</keyword>
<keyword evidence="9 10" id="KW-0472">Membrane</keyword>
<dbReference type="Pfam" id="PF02416">
    <property type="entry name" value="TatA_B_E"/>
    <property type="match status" value="1"/>
</dbReference>
<dbReference type="AlphaFoldDB" id="A0A378TYV8"/>
<reference evidence="12 13" key="1">
    <citation type="submission" date="2018-06" db="EMBL/GenBank/DDBJ databases">
        <authorList>
            <consortium name="Pathogen Informatics"/>
            <person name="Doyle S."/>
        </authorList>
    </citation>
    <scope>NUCLEOTIDE SEQUENCE [LARGE SCALE GENOMIC DNA]</scope>
    <source>
        <strain evidence="12 13">NCTC10660</strain>
    </source>
</reference>
<evidence type="ECO:0000256" key="5">
    <source>
        <dbReference type="ARBA" id="ARBA00022692"/>
    </source>
</evidence>
<gene>
    <name evidence="10 12" type="primary">tatB</name>
    <name evidence="12" type="ORF">NCTC10660_01423</name>
</gene>
<accession>A0A378TYV8</accession>
<comment type="function">
    <text evidence="10">Part of the twin-arginine translocation (Tat) system that transports large folded proteins containing a characteristic twin-arginine motif in their signal peptide across membranes. Together with TatC, TatB is part of a receptor directly interacting with Tat signal peptides. TatB may form an oligomeric binding site that transiently accommodates folded Tat precursor proteins before their translocation.</text>
</comment>
<evidence type="ECO:0000256" key="11">
    <source>
        <dbReference type="SAM" id="MobiDB-lite"/>
    </source>
</evidence>
<dbReference type="Proteomes" id="UP000254927">
    <property type="component" value="Unassembled WGS sequence"/>
</dbReference>
<evidence type="ECO:0000256" key="2">
    <source>
        <dbReference type="ARBA" id="ARBA00022448"/>
    </source>
</evidence>
<name>A0A378TYV8_NEIEL</name>
<evidence type="ECO:0000256" key="8">
    <source>
        <dbReference type="ARBA" id="ARBA00023010"/>
    </source>
</evidence>
<sequence>MFDLGFSEMLLTGVVALVVLGPERLPKVARAAGLWLGRLQRFVSGVKNELSRQMDAEGLSEVKEDFQAAVREAQEGWRDARHALQSQADGIDPELPAWERLPPQRTPADFGIGTDDGLHAGGARYDDAVPFHMVTLRRQAMGRRRDLRPRFHPRPQLRVRRQGRLKR</sequence>
<dbReference type="GeneID" id="93352407"/>
<comment type="similarity">
    <text evidence="10">Belongs to the TatB family.</text>
</comment>
<evidence type="ECO:0000256" key="4">
    <source>
        <dbReference type="ARBA" id="ARBA00022519"/>
    </source>
</evidence>
<keyword evidence="4" id="KW-0997">Cell inner membrane</keyword>
<evidence type="ECO:0000256" key="7">
    <source>
        <dbReference type="ARBA" id="ARBA00022989"/>
    </source>
</evidence>
<keyword evidence="8 10" id="KW-0811">Translocation</keyword>
<feature type="region of interest" description="Disordered" evidence="11">
    <location>
        <begin position="144"/>
        <end position="167"/>
    </location>
</feature>
<comment type="subunit">
    <text evidence="10">The Tat system comprises two distinct complexes: a TatABC complex, containing multiple copies of TatA, TatB and TatC subunits, and a separate TatA complex, containing only TatA subunits. Substrates initially bind to the TatABC complex, which probably triggers association of the separate TatA complex to form the active translocon.</text>
</comment>
<dbReference type="PRINTS" id="PR01506">
    <property type="entry name" value="TATBPROTEIN"/>
</dbReference>
<dbReference type="Gene3D" id="1.20.5.3310">
    <property type="match status" value="1"/>
</dbReference>
<dbReference type="RefSeq" id="WP_074895384.1">
    <property type="nucleotide sequence ID" value="NZ_CAUSZR010000014.1"/>
</dbReference>
<evidence type="ECO:0000256" key="10">
    <source>
        <dbReference type="HAMAP-Rule" id="MF_00237"/>
    </source>
</evidence>
<keyword evidence="7 10" id="KW-1133">Transmembrane helix</keyword>
<evidence type="ECO:0000313" key="13">
    <source>
        <dbReference type="Proteomes" id="UP000254927"/>
    </source>
</evidence>
<evidence type="ECO:0000256" key="9">
    <source>
        <dbReference type="ARBA" id="ARBA00023136"/>
    </source>
</evidence>
<dbReference type="HAMAP" id="MF_00237">
    <property type="entry name" value="TatB"/>
    <property type="match status" value="1"/>
</dbReference>
<proteinExistence type="inferred from homology"/>